<evidence type="ECO:0000313" key="11">
    <source>
        <dbReference type="Proteomes" id="UP000694564"/>
    </source>
</evidence>
<dbReference type="GO" id="GO:0006955">
    <property type="term" value="P:immune response"/>
    <property type="evidence" value="ECO:0007669"/>
    <property type="project" value="TreeGrafter"/>
</dbReference>
<dbReference type="InterPro" id="IPR037055">
    <property type="entry name" value="MHC_I-like_Ag-recog_sf"/>
</dbReference>
<sequence length="239" mass="26918">FSALQRDAEGAPKGPVLTTPTLASLSSAGTHSLCYDFTVSLQPAPGQQWCTVQAQVDQKTFLSYDCGVDRVKTLSALGEKVNTTVTWREQNTALRDMGQMLRQQLADIKAENPRARDFLVLEGRMSCQLKSSGCTSGSWEFGFNGQMRLRFDSDNRRWTEVHPGSNWMKEKWENDREVTEFLHRSSKGDCRAWLEKFLEQWKAEQWKAELTPAGDWQEGGGCTYFWSGISCGVLAGFIP</sequence>
<evidence type="ECO:0000256" key="8">
    <source>
        <dbReference type="ARBA" id="ARBA00023180"/>
    </source>
</evidence>
<evidence type="ECO:0000256" key="2">
    <source>
        <dbReference type="ARBA" id="ARBA00004609"/>
    </source>
</evidence>
<dbReference type="InterPro" id="IPR011161">
    <property type="entry name" value="MHC_I-like_Ag-recog"/>
</dbReference>
<evidence type="ECO:0000256" key="7">
    <source>
        <dbReference type="ARBA" id="ARBA00023157"/>
    </source>
</evidence>
<dbReference type="AlphaFoldDB" id="A0A8D2CW31"/>
<proteinExistence type="inferred from homology"/>
<reference evidence="10" key="1">
    <citation type="submission" date="2025-08" db="UniProtKB">
        <authorList>
            <consortium name="Ensembl"/>
        </authorList>
    </citation>
    <scope>IDENTIFICATION</scope>
</reference>
<comment type="subcellular location">
    <subcellularLocation>
        <location evidence="2">Cell membrane</location>
        <topology evidence="2">Lipid-anchor</topology>
        <topology evidence="2">GPI-anchor</topology>
    </subcellularLocation>
</comment>
<keyword evidence="6" id="KW-0472">Membrane</keyword>
<dbReference type="Ensembl" id="ENSSVLT00005017424.1">
    <property type="protein sequence ID" value="ENSSVLP00005015684.1"/>
    <property type="gene ID" value="ENSSVLG00005012559.1"/>
</dbReference>
<keyword evidence="7" id="KW-1015">Disulfide bond</keyword>
<evidence type="ECO:0000259" key="9">
    <source>
        <dbReference type="Pfam" id="PF00129"/>
    </source>
</evidence>
<reference evidence="10" key="2">
    <citation type="submission" date="2025-09" db="UniProtKB">
        <authorList>
            <consortium name="Ensembl"/>
        </authorList>
    </citation>
    <scope>IDENTIFICATION</scope>
</reference>
<dbReference type="InterPro" id="IPR050208">
    <property type="entry name" value="MHC_class-I_related"/>
</dbReference>
<evidence type="ECO:0000256" key="3">
    <source>
        <dbReference type="ARBA" id="ARBA00008353"/>
    </source>
</evidence>
<keyword evidence="8" id="KW-0325">Glycoprotein</keyword>
<name>A0A8D2CW31_SCIVU</name>
<evidence type="ECO:0000313" key="10">
    <source>
        <dbReference type="Ensembl" id="ENSSVLP00005015684.1"/>
    </source>
</evidence>
<dbReference type="GO" id="GO:0005615">
    <property type="term" value="C:extracellular space"/>
    <property type="evidence" value="ECO:0007669"/>
    <property type="project" value="TreeGrafter"/>
</dbReference>
<dbReference type="GO" id="GO:0002476">
    <property type="term" value="P:antigen processing and presentation of endogenous peptide antigen via MHC class Ib"/>
    <property type="evidence" value="ECO:0007669"/>
    <property type="project" value="TreeGrafter"/>
</dbReference>
<dbReference type="FunFam" id="3.30.500.10:FF:000004">
    <property type="entry name" value="Retinoic acid early-inducible protein 1-beta"/>
    <property type="match status" value="1"/>
</dbReference>
<comment type="similarity">
    <text evidence="3">Belongs to the NKG2D ligand family.</text>
</comment>
<dbReference type="SUPFAM" id="SSF54452">
    <property type="entry name" value="MHC antigen-recognition domain"/>
    <property type="match status" value="1"/>
</dbReference>
<feature type="domain" description="MHC class I-like antigen recognition-like" evidence="9">
    <location>
        <begin position="29"/>
        <end position="203"/>
    </location>
</feature>
<dbReference type="GeneTree" id="ENSGT01120000271825"/>
<dbReference type="GO" id="GO:0046703">
    <property type="term" value="F:natural killer cell lectin-like receptor binding"/>
    <property type="evidence" value="ECO:0007669"/>
    <property type="project" value="UniProtKB-ARBA"/>
</dbReference>
<evidence type="ECO:0000256" key="5">
    <source>
        <dbReference type="ARBA" id="ARBA00022729"/>
    </source>
</evidence>
<evidence type="ECO:0000256" key="1">
    <source>
        <dbReference type="ARBA" id="ARBA00002305"/>
    </source>
</evidence>
<keyword evidence="11" id="KW-1185">Reference proteome</keyword>
<comment type="function">
    <text evidence="1">Acts as a ligand for KLRK1.</text>
</comment>
<protein>
    <recommendedName>
        <fullName evidence="9">MHC class I-like antigen recognition-like domain-containing protein</fullName>
    </recommendedName>
</protein>
<dbReference type="InterPro" id="IPR011162">
    <property type="entry name" value="MHC_I/II-like_Ag-recog"/>
</dbReference>
<evidence type="ECO:0000256" key="6">
    <source>
        <dbReference type="ARBA" id="ARBA00023136"/>
    </source>
</evidence>
<dbReference type="PANTHER" id="PTHR16675:SF1">
    <property type="entry name" value="UL16 BINDING PROTEIN 21"/>
    <property type="match status" value="1"/>
</dbReference>
<dbReference type="GO" id="GO:0009897">
    <property type="term" value="C:external side of plasma membrane"/>
    <property type="evidence" value="ECO:0007669"/>
    <property type="project" value="TreeGrafter"/>
</dbReference>
<keyword evidence="4" id="KW-0336">GPI-anchor</keyword>
<organism evidence="10 11">
    <name type="scientific">Sciurus vulgaris</name>
    <name type="common">Eurasian red squirrel</name>
    <dbReference type="NCBI Taxonomy" id="55149"/>
    <lineage>
        <taxon>Eukaryota</taxon>
        <taxon>Metazoa</taxon>
        <taxon>Chordata</taxon>
        <taxon>Craniata</taxon>
        <taxon>Vertebrata</taxon>
        <taxon>Euteleostomi</taxon>
        <taxon>Mammalia</taxon>
        <taxon>Eutheria</taxon>
        <taxon>Euarchontoglires</taxon>
        <taxon>Glires</taxon>
        <taxon>Rodentia</taxon>
        <taxon>Sciuromorpha</taxon>
        <taxon>Sciuridae</taxon>
        <taxon>Sciurinae</taxon>
        <taxon>Sciurini</taxon>
        <taxon>Sciurus</taxon>
    </lineage>
</organism>
<accession>A0A8D2CW31</accession>
<keyword evidence="4" id="KW-0449">Lipoprotein</keyword>
<dbReference type="Proteomes" id="UP000694564">
    <property type="component" value="Chromosome 7"/>
</dbReference>
<dbReference type="OrthoDB" id="9836934at2759"/>
<dbReference type="GO" id="GO:0001916">
    <property type="term" value="P:positive regulation of T cell mediated cytotoxicity"/>
    <property type="evidence" value="ECO:0007669"/>
    <property type="project" value="TreeGrafter"/>
</dbReference>
<evidence type="ECO:0000256" key="4">
    <source>
        <dbReference type="ARBA" id="ARBA00022622"/>
    </source>
</evidence>
<dbReference type="GO" id="GO:0002486">
    <property type="term" value="P:antigen processing and presentation of endogenous peptide antigen via MHC class I via ER pathway, TAP-independent"/>
    <property type="evidence" value="ECO:0007669"/>
    <property type="project" value="TreeGrafter"/>
</dbReference>
<dbReference type="Gene3D" id="3.30.500.10">
    <property type="entry name" value="MHC class I-like antigen recognition-like"/>
    <property type="match status" value="1"/>
</dbReference>
<keyword evidence="5" id="KW-0732">Signal</keyword>
<dbReference type="PANTHER" id="PTHR16675">
    <property type="entry name" value="MHC CLASS I-RELATED"/>
    <property type="match status" value="1"/>
</dbReference>
<dbReference type="Pfam" id="PF00129">
    <property type="entry name" value="MHC_I"/>
    <property type="match status" value="1"/>
</dbReference>